<name>A0A0F9BYV0_9ZZZZ</name>
<dbReference type="InterPro" id="IPR012308">
    <property type="entry name" value="DNA_ligase_ATP-dep_N"/>
</dbReference>
<sequence>MKRFAALFTKLDQTTKTTLKVDALAQYFTEAPEQDRLWTIALLSGRRPKRTVTTTLLRSWAAERAGIPLWLFEEAYPIVGDLAETIALILPDPSTRSDRPLTDWIGDIRALAGQDEAARKAAILAAWDRLD</sequence>
<evidence type="ECO:0000256" key="1">
    <source>
        <dbReference type="ARBA" id="ARBA00022598"/>
    </source>
</evidence>
<evidence type="ECO:0000313" key="3">
    <source>
        <dbReference type="EMBL" id="KKL27110.1"/>
    </source>
</evidence>
<dbReference type="EMBL" id="LAZR01035588">
    <property type="protein sequence ID" value="KKL27110.1"/>
    <property type="molecule type" value="Genomic_DNA"/>
</dbReference>
<comment type="caution">
    <text evidence="3">The sequence shown here is derived from an EMBL/GenBank/DDBJ whole genome shotgun (WGS) entry which is preliminary data.</text>
</comment>
<reference evidence="3" key="1">
    <citation type="journal article" date="2015" name="Nature">
        <title>Complex archaea that bridge the gap between prokaryotes and eukaryotes.</title>
        <authorList>
            <person name="Spang A."/>
            <person name="Saw J.H."/>
            <person name="Jorgensen S.L."/>
            <person name="Zaremba-Niedzwiedzka K."/>
            <person name="Martijn J."/>
            <person name="Lind A.E."/>
            <person name="van Eijk R."/>
            <person name="Schleper C."/>
            <person name="Guy L."/>
            <person name="Ettema T.J."/>
        </authorList>
    </citation>
    <scope>NUCLEOTIDE SEQUENCE</scope>
</reference>
<feature type="non-terminal residue" evidence="3">
    <location>
        <position position="131"/>
    </location>
</feature>
<dbReference type="GO" id="GO:0003910">
    <property type="term" value="F:DNA ligase (ATP) activity"/>
    <property type="evidence" value="ECO:0007669"/>
    <property type="project" value="InterPro"/>
</dbReference>
<dbReference type="Gene3D" id="1.10.3260.10">
    <property type="entry name" value="DNA ligase, ATP-dependent, N-terminal domain"/>
    <property type="match status" value="1"/>
</dbReference>
<dbReference type="GO" id="GO:0003677">
    <property type="term" value="F:DNA binding"/>
    <property type="evidence" value="ECO:0007669"/>
    <property type="project" value="InterPro"/>
</dbReference>
<keyword evidence="1" id="KW-0436">Ligase</keyword>
<dbReference type="InterPro" id="IPR036599">
    <property type="entry name" value="DNA_ligase_N_sf"/>
</dbReference>
<accession>A0A0F9BYV0</accession>
<organism evidence="3">
    <name type="scientific">marine sediment metagenome</name>
    <dbReference type="NCBI Taxonomy" id="412755"/>
    <lineage>
        <taxon>unclassified sequences</taxon>
        <taxon>metagenomes</taxon>
        <taxon>ecological metagenomes</taxon>
    </lineage>
</organism>
<feature type="domain" description="DNA ligase ATP-dependent N-terminal" evidence="2">
    <location>
        <begin position="2"/>
        <end position="101"/>
    </location>
</feature>
<dbReference type="GO" id="GO:0006281">
    <property type="term" value="P:DNA repair"/>
    <property type="evidence" value="ECO:0007669"/>
    <property type="project" value="InterPro"/>
</dbReference>
<proteinExistence type="predicted"/>
<protein>
    <recommendedName>
        <fullName evidence="2">DNA ligase ATP-dependent N-terminal domain-containing protein</fullName>
    </recommendedName>
</protein>
<dbReference type="GO" id="GO:0006310">
    <property type="term" value="P:DNA recombination"/>
    <property type="evidence" value="ECO:0007669"/>
    <property type="project" value="InterPro"/>
</dbReference>
<evidence type="ECO:0000259" key="2">
    <source>
        <dbReference type="Pfam" id="PF04675"/>
    </source>
</evidence>
<dbReference type="AlphaFoldDB" id="A0A0F9BYV0"/>
<dbReference type="Pfam" id="PF04675">
    <property type="entry name" value="DNA_ligase_A_N"/>
    <property type="match status" value="1"/>
</dbReference>
<gene>
    <name evidence="3" type="ORF">LCGC14_2388450</name>
</gene>